<feature type="transmembrane region" description="Helical" evidence="8">
    <location>
        <begin position="478"/>
        <end position="496"/>
    </location>
</feature>
<dbReference type="Proteomes" id="UP000094565">
    <property type="component" value="Chromosome 2"/>
</dbReference>
<dbReference type="NCBIfam" id="TIGR00879">
    <property type="entry name" value="SP"/>
    <property type="match status" value="1"/>
</dbReference>
<evidence type="ECO:0000256" key="3">
    <source>
        <dbReference type="ARBA" id="ARBA00022448"/>
    </source>
</evidence>
<feature type="transmembrane region" description="Helical" evidence="8">
    <location>
        <begin position="56"/>
        <end position="84"/>
    </location>
</feature>
<dbReference type="FunFam" id="1.20.1250.20:FF:000078">
    <property type="entry name" value="MFS maltose transporter, putative"/>
    <property type="match status" value="1"/>
</dbReference>
<sequence length="548" mass="60589">MSSITSKQTTEEKELNSVAKTVTAFEFSELEKLARAQQEIEHGLSKWDAIKTYPRAFFWICAGIFIAILVGYESQAGGIVLSIPRFREDFGNAYQGGYVLPADWQSAITGGATGALVIGSFFGSFTTDKWGRKWVIMFALVLSVPSVILEFVATTIEVFFAGKFINAFCLGILLTVVTAYIAEISPLALRGVAIASINLALCVGPFLCYIITYKTQNKAGRMAYRSMMIPQFIIAGISLIWCLFLPESPYYLLTKGNSEKTLKSLNKIYKGSDLVEAQYALMKVTIQEAQLANGEGTSLQELFYKRNFKRTLAGVCSFLIQPLSGVAFIAGYSTYYYQLAGFTDDRSFQLSCGAQGLSIFGTITSWFTLDFFGRRSLMITGTTCMAILNLLVACLGLNVDNIPAVTASCAFMAMYNFFYNASIGPGAYVVSGEVPTNNLRSKTIATGSFLNNGLQCMWSFVLPYMFNPDQANMGSKVLFIFGGLSALYLLVFFFYLPETAGRSFEEIDEMFNDKIPIRKFKGHKCRVQVEAAQVFNEVKGEISHIERV</sequence>
<gene>
    <name evidence="10" type="primary">MAL31</name>
    <name evidence="10" type="ORF">ATY40_BA7503309</name>
</gene>
<evidence type="ECO:0000256" key="4">
    <source>
        <dbReference type="ARBA" id="ARBA00022692"/>
    </source>
</evidence>
<reference evidence="10 11" key="1">
    <citation type="submission" date="2016-02" db="EMBL/GenBank/DDBJ databases">
        <title>Comparative genomic and transcriptomic foundation for Pichia pastoris.</title>
        <authorList>
            <person name="Love K.R."/>
            <person name="Shah K.A."/>
            <person name="Whittaker C.A."/>
            <person name="Wu J."/>
            <person name="Bartlett M.C."/>
            <person name="Ma D."/>
            <person name="Leeson R.L."/>
            <person name="Priest M."/>
            <person name="Young S.K."/>
            <person name="Love J.C."/>
        </authorList>
    </citation>
    <scope>NUCLEOTIDE SEQUENCE [LARGE SCALE GENOMIC DNA]</scope>
    <source>
        <strain evidence="10 11">ATCC 28485</strain>
    </source>
</reference>
<dbReference type="InterPro" id="IPR020846">
    <property type="entry name" value="MFS_dom"/>
</dbReference>
<evidence type="ECO:0000259" key="9">
    <source>
        <dbReference type="PROSITE" id="PS50850"/>
    </source>
</evidence>
<dbReference type="PANTHER" id="PTHR48022:SF22">
    <property type="entry name" value="MAJOR FACILITATOR SUPERFAMILY (MFS) PROFILE DOMAIN-CONTAINING PROTEIN"/>
    <property type="match status" value="1"/>
</dbReference>
<feature type="transmembrane region" description="Helical" evidence="8">
    <location>
        <begin position="312"/>
        <end position="336"/>
    </location>
</feature>
<dbReference type="AlphaFoldDB" id="A0A1B2JD31"/>
<feature type="transmembrane region" description="Helical" evidence="8">
    <location>
        <begin position="443"/>
        <end position="466"/>
    </location>
</feature>
<evidence type="ECO:0000313" key="10">
    <source>
        <dbReference type="EMBL" id="ANZ75735.1"/>
    </source>
</evidence>
<feature type="transmembrane region" description="Helical" evidence="8">
    <location>
        <begin position="376"/>
        <end position="399"/>
    </location>
</feature>
<dbReference type="GO" id="GO:0016020">
    <property type="term" value="C:membrane"/>
    <property type="evidence" value="ECO:0007669"/>
    <property type="project" value="UniProtKB-SubCell"/>
</dbReference>
<feature type="transmembrane region" description="Helical" evidence="8">
    <location>
        <begin position="192"/>
        <end position="212"/>
    </location>
</feature>
<evidence type="ECO:0000256" key="2">
    <source>
        <dbReference type="ARBA" id="ARBA00010992"/>
    </source>
</evidence>
<evidence type="ECO:0000256" key="8">
    <source>
        <dbReference type="SAM" id="Phobius"/>
    </source>
</evidence>
<keyword evidence="3 7" id="KW-0813">Transport</keyword>
<comment type="subcellular location">
    <subcellularLocation>
        <location evidence="1">Membrane</location>
        <topology evidence="1">Multi-pass membrane protein</topology>
    </subcellularLocation>
</comment>
<feature type="domain" description="Major facilitator superfamily (MFS) profile" evidence="9">
    <location>
        <begin position="59"/>
        <end position="500"/>
    </location>
</feature>
<dbReference type="GO" id="GO:0005351">
    <property type="term" value="F:carbohydrate:proton symporter activity"/>
    <property type="evidence" value="ECO:0007669"/>
    <property type="project" value="TreeGrafter"/>
</dbReference>
<keyword evidence="5 8" id="KW-1133">Transmembrane helix</keyword>
<protein>
    <submittedName>
        <fullName evidence="10">BA75_03309T0</fullName>
    </submittedName>
</protein>
<dbReference type="PANTHER" id="PTHR48022">
    <property type="entry name" value="PLASTIDIC GLUCOSE TRANSPORTER 4"/>
    <property type="match status" value="1"/>
</dbReference>
<dbReference type="SUPFAM" id="SSF103473">
    <property type="entry name" value="MFS general substrate transporter"/>
    <property type="match status" value="1"/>
</dbReference>
<dbReference type="InterPro" id="IPR050360">
    <property type="entry name" value="MFS_Sugar_Transporters"/>
</dbReference>
<evidence type="ECO:0000256" key="5">
    <source>
        <dbReference type="ARBA" id="ARBA00022989"/>
    </source>
</evidence>
<name>A0A1B2JD31_PICPA</name>
<evidence type="ECO:0000313" key="11">
    <source>
        <dbReference type="Proteomes" id="UP000094565"/>
    </source>
</evidence>
<evidence type="ECO:0000256" key="6">
    <source>
        <dbReference type="ARBA" id="ARBA00023136"/>
    </source>
</evidence>
<accession>A0A1B2JD31</accession>
<dbReference type="EMBL" id="CP014585">
    <property type="protein sequence ID" value="ANZ75735.1"/>
    <property type="molecule type" value="Genomic_DNA"/>
</dbReference>
<keyword evidence="11" id="KW-1185">Reference proteome</keyword>
<organism evidence="10 11">
    <name type="scientific">Komagataella pastoris</name>
    <name type="common">Yeast</name>
    <name type="synonym">Pichia pastoris</name>
    <dbReference type="NCBI Taxonomy" id="4922"/>
    <lineage>
        <taxon>Eukaryota</taxon>
        <taxon>Fungi</taxon>
        <taxon>Dikarya</taxon>
        <taxon>Ascomycota</taxon>
        <taxon>Saccharomycotina</taxon>
        <taxon>Pichiomycetes</taxon>
        <taxon>Pichiales</taxon>
        <taxon>Pichiaceae</taxon>
        <taxon>Komagataella</taxon>
    </lineage>
</organism>
<comment type="similarity">
    <text evidence="2 7">Belongs to the major facilitator superfamily. Sugar transporter (TC 2.A.1.1) family.</text>
</comment>
<dbReference type="InterPro" id="IPR036259">
    <property type="entry name" value="MFS_trans_sf"/>
</dbReference>
<proteinExistence type="inferred from homology"/>
<keyword evidence="4 8" id="KW-0812">Transmembrane</keyword>
<dbReference type="PROSITE" id="PS50850">
    <property type="entry name" value="MFS"/>
    <property type="match status" value="1"/>
</dbReference>
<evidence type="ECO:0000256" key="7">
    <source>
        <dbReference type="RuleBase" id="RU003346"/>
    </source>
</evidence>
<feature type="transmembrane region" description="Helical" evidence="8">
    <location>
        <begin position="134"/>
        <end position="153"/>
    </location>
</feature>
<dbReference type="OrthoDB" id="6612291at2759"/>
<keyword evidence="6 8" id="KW-0472">Membrane</keyword>
<feature type="transmembrane region" description="Helical" evidence="8">
    <location>
        <begin position="232"/>
        <end position="253"/>
    </location>
</feature>
<dbReference type="InterPro" id="IPR003663">
    <property type="entry name" value="Sugar/inositol_transpt"/>
</dbReference>
<feature type="transmembrane region" description="Helical" evidence="8">
    <location>
        <begin position="348"/>
        <end position="369"/>
    </location>
</feature>
<dbReference type="InterPro" id="IPR005828">
    <property type="entry name" value="MFS_sugar_transport-like"/>
</dbReference>
<dbReference type="Gene3D" id="1.20.1250.20">
    <property type="entry name" value="MFS general substrate transporter like domains"/>
    <property type="match status" value="1"/>
</dbReference>
<dbReference type="Pfam" id="PF00083">
    <property type="entry name" value="Sugar_tr"/>
    <property type="match status" value="1"/>
</dbReference>
<feature type="transmembrane region" description="Helical" evidence="8">
    <location>
        <begin position="159"/>
        <end position="180"/>
    </location>
</feature>
<feature type="transmembrane region" description="Helical" evidence="8">
    <location>
        <begin position="104"/>
        <end position="122"/>
    </location>
</feature>
<feature type="transmembrane region" description="Helical" evidence="8">
    <location>
        <begin position="405"/>
        <end position="431"/>
    </location>
</feature>
<evidence type="ECO:0000256" key="1">
    <source>
        <dbReference type="ARBA" id="ARBA00004141"/>
    </source>
</evidence>